<dbReference type="Proteomes" id="UP000186309">
    <property type="component" value="Chromosome"/>
</dbReference>
<dbReference type="KEGG" id="pbor:BSF38_05535"/>
<evidence type="ECO:0000313" key="1">
    <source>
        <dbReference type="EMBL" id="APW63947.1"/>
    </source>
</evidence>
<dbReference type="AlphaFoldDB" id="A0A1U7CYC1"/>
<gene>
    <name evidence="1" type="ORF">BSF38_05535</name>
</gene>
<organism evidence="1 2">
    <name type="scientific">Paludisphaera borealis</name>
    <dbReference type="NCBI Taxonomy" id="1387353"/>
    <lineage>
        <taxon>Bacteria</taxon>
        <taxon>Pseudomonadati</taxon>
        <taxon>Planctomycetota</taxon>
        <taxon>Planctomycetia</taxon>
        <taxon>Isosphaerales</taxon>
        <taxon>Isosphaeraceae</taxon>
        <taxon>Paludisphaera</taxon>
    </lineage>
</organism>
<accession>A0A1U7CYC1</accession>
<sequence>MVQSGRWGSYYWLVSSRELPTLEAATLRFHPGDRLCITSIDSGTCRLYPEEIAAGWTAGRNVAVSPPVDDGIDIPRDQYDEWYLLDRPPAHEWQPEVFVNYGGYTLVAVEESYRTFDPTLDRHGLDYLFPIQERFWAQIERIDPISYVAMGDKDVVVSKRLEFIKHLRAGA</sequence>
<keyword evidence="2" id="KW-1185">Reference proteome</keyword>
<name>A0A1U7CYC1_9BACT</name>
<dbReference type="EMBL" id="CP019082">
    <property type="protein sequence ID" value="APW63947.1"/>
    <property type="molecule type" value="Genomic_DNA"/>
</dbReference>
<protein>
    <submittedName>
        <fullName evidence="1">Uncharacterized protein</fullName>
    </submittedName>
</protein>
<dbReference type="OrthoDB" id="287304at2"/>
<reference evidence="2" key="1">
    <citation type="submission" date="2016-12" db="EMBL/GenBank/DDBJ databases">
        <title>Comparative genomics of four Isosphaeraceae planctomycetes: a common pool of plasmids and glycoside hydrolase genes.</title>
        <authorList>
            <person name="Ivanova A."/>
        </authorList>
    </citation>
    <scope>NUCLEOTIDE SEQUENCE [LARGE SCALE GENOMIC DNA]</scope>
    <source>
        <strain evidence="2">PX4</strain>
    </source>
</reference>
<evidence type="ECO:0000313" key="2">
    <source>
        <dbReference type="Proteomes" id="UP000186309"/>
    </source>
</evidence>
<dbReference type="RefSeq" id="WP_076350246.1">
    <property type="nucleotide sequence ID" value="NZ_CP019082.1"/>
</dbReference>
<proteinExistence type="predicted"/>